<evidence type="ECO:0000313" key="1">
    <source>
        <dbReference type="EMBL" id="MST81572.1"/>
    </source>
</evidence>
<sequence>MLEGEQVTKYFSDHPESVKALEKYKYQFKFPETFEPWEEVYRPLTVNDIRFISFEGWEGQPGVYAWYYPMGAPTYCKIG</sequence>
<reference evidence="1 2" key="1">
    <citation type="submission" date="2019-08" db="EMBL/GenBank/DDBJ databases">
        <title>In-depth cultivation of the pig gut microbiome towards novel bacterial diversity and tailored functional studies.</title>
        <authorList>
            <person name="Wylensek D."/>
            <person name="Hitch T.C.A."/>
            <person name="Clavel T."/>
        </authorList>
    </citation>
    <scope>NUCLEOTIDE SEQUENCE [LARGE SCALE GENOMIC DNA]</scope>
    <source>
        <strain evidence="1 2">Oil+RF-744-WCA-WT-13</strain>
    </source>
</reference>
<gene>
    <name evidence="1" type="ORF">FYJ60_04515</name>
</gene>
<accession>A0A7X2P7B1</accession>
<protein>
    <submittedName>
        <fullName evidence="1">Uncharacterized protein</fullName>
    </submittedName>
</protein>
<comment type="caution">
    <text evidence="1">The sequence shown here is derived from an EMBL/GenBank/DDBJ whole genome shotgun (WGS) entry which is preliminary data.</text>
</comment>
<dbReference type="RefSeq" id="WP_154457371.1">
    <property type="nucleotide sequence ID" value="NZ_VUMV01000002.1"/>
</dbReference>
<proteinExistence type="predicted"/>
<name>A0A7X2P7B1_9FIRM</name>
<evidence type="ECO:0000313" key="2">
    <source>
        <dbReference type="Proteomes" id="UP000466864"/>
    </source>
</evidence>
<dbReference type="Proteomes" id="UP000466864">
    <property type="component" value="Unassembled WGS sequence"/>
</dbReference>
<dbReference type="EMBL" id="VUMV01000002">
    <property type="protein sequence ID" value="MST81572.1"/>
    <property type="molecule type" value="Genomic_DNA"/>
</dbReference>
<organism evidence="1 2">
    <name type="scientific">Bilifractor porci</name>
    <dbReference type="NCBI Taxonomy" id="2606636"/>
    <lineage>
        <taxon>Bacteria</taxon>
        <taxon>Bacillati</taxon>
        <taxon>Bacillota</taxon>
        <taxon>Clostridia</taxon>
        <taxon>Lachnospirales</taxon>
        <taxon>Lachnospiraceae</taxon>
        <taxon>Bilifractor</taxon>
    </lineage>
</organism>
<dbReference type="AlphaFoldDB" id="A0A7X2P7B1"/>
<keyword evidence="2" id="KW-1185">Reference proteome</keyword>